<dbReference type="Proteomes" id="UP000005089">
    <property type="component" value="Unassembled WGS sequence"/>
</dbReference>
<dbReference type="Gene3D" id="3.40.140.120">
    <property type="match status" value="1"/>
</dbReference>
<dbReference type="InterPro" id="IPR006944">
    <property type="entry name" value="Phage/GTA_portal"/>
</dbReference>
<dbReference type="Gene3D" id="1.20.1270.210">
    <property type="match status" value="1"/>
</dbReference>
<dbReference type="HOGENOM" id="CLU_033789_0_1_4"/>
<dbReference type="NCBIfam" id="TIGR01537">
    <property type="entry name" value="portal_HK97"/>
    <property type="match status" value="1"/>
</dbReference>
<keyword evidence="3" id="KW-1185">Reference proteome</keyword>
<evidence type="ECO:0000256" key="1">
    <source>
        <dbReference type="SAM" id="MobiDB-lite"/>
    </source>
</evidence>
<accession>C3X7W7</accession>
<dbReference type="STRING" id="847.BRW83_1942"/>
<dbReference type="eggNOG" id="COG4695">
    <property type="taxonomic scope" value="Bacteria"/>
</dbReference>
<dbReference type="GeneID" id="77135774"/>
<dbReference type="OrthoDB" id="9765386at2"/>
<dbReference type="EMBL" id="GG658170">
    <property type="protein sequence ID" value="EEO29293.1"/>
    <property type="molecule type" value="Genomic_DNA"/>
</dbReference>
<sequence>MGLLDFFRQKPIAAEPERRVSAEGSLAAPQFLDDPEFLEFLRVGVKGGASNDALKNTACMRAISVISNSIGRLPLNLISTSPDKTLAGNHPAYRLVKRRPNKWQTPFEFKSMMQTHALLSGNGYARVIRSAGRPICMIPMKLGTCVPKQSDDWNVHYDWTTPSGNTVRLESSEVFHLRGLTTDGLIGLAPVKLGAEAIKLAQDAERAASRVFNTGNMAGGALEFPNNLSETAYDRIKTSMEENYTGAENVGKFMVIEGGGKVVKFSSTAADAQQIENRNHQIEEVARLYGVPRPLLMMDDTSWGSGISQLGIFLVQYTLAPWFTAWEQALVRVLLTEEEMEQYQFQFNEAALLRGSMTEQANFLSKALGAGGQAPWMTPNEVREVVDLPRSNDSSADELRNPMTQKGKQ</sequence>
<dbReference type="Pfam" id="PF04860">
    <property type="entry name" value="Phage_portal"/>
    <property type="match status" value="1"/>
</dbReference>
<dbReference type="AlphaFoldDB" id="C3X7W7"/>
<proteinExistence type="predicted"/>
<dbReference type="Gene3D" id="3.30.1120.70">
    <property type="match status" value="1"/>
</dbReference>
<dbReference type="RefSeq" id="WP_005879664.1">
    <property type="nucleotide sequence ID" value="NZ_CP019430.1"/>
</dbReference>
<protein>
    <submittedName>
        <fullName evidence="2">Phage portal protein, HK97 family</fullName>
    </submittedName>
</protein>
<feature type="region of interest" description="Disordered" evidence="1">
    <location>
        <begin position="387"/>
        <end position="409"/>
    </location>
</feature>
<evidence type="ECO:0000313" key="3">
    <source>
        <dbReference type="Proteomes" id="UP000005089"/>
    </source>
</evidence>
<organism evidence="2 3">
    <name type="scientific">Oxalobacter formigenes OXCC13</name>
    <dbReference type="NCBI Taxonomy" id="556269"/>
    <lineage>
        <taxon>Bacteria</taxon>
        <taxon>Pseudomonadati</taxon>
        <taxon>Pseudomonadota</taxon>
        <taxon>Betaproteobacteria</taxon>
        <taxon>Burkholderiales</taxon>
        <taxon>Oxalobacteraceae</taxon>
        <taxon>Oxalobacter</taxon>
    </lineage>
</organism>
<dbReference type="InterPro" id="IPR006427">
    <property type="entry name" value="Portal_HK97"/>
</dbReference>
<gene>
    <name evidence="2" type="ORF">OFBG_00321</name>
</gene>
<reference evidence="2 3" key="1">
    <citation type="submission" date="2009-02" db="EMBL/GenBank/DDBJ databases">
        <title>The Genome Sequence of Oxalobacter formigenes OXCC13.</title>
        <authorList>
            <consortium name="The Broad Institute Genome Sequencing Platform"/>
            <person name="Ward D."/>
            <person name="Young S.K."/>
            <person name="Kodira C.D."/>
            <person name="Zeng Q."/>
            <person name="Koehrsen M."/>
            <person name="Alvarado L."/>
            <person name="Berlin A."/>
            <person name="Borenstein D."/>
            <person name="Chen Z."/>
            <person name="Engels R."/>
            <person name="Freedman E."/>
            <person name="Gellesch M."/>
            <person name="Goldberg J."/>
            <person name="Griggs A."/>
            <person name="Gujja S."/>
            <person name="Heiman D."/>
            <person name="Hepburn T."/>
            <person name="Howarth C."/>
            <person name="Jen D."/>
            <person name="Larson L."/>
            <person name="Lewis B."/>
            <person name="Mehta T."/>
            <person name="Park D."/>
            <person name="Pearson M."/>
            <person name="Roberts A."/>
            <person name="Saif S."/>
            <person name="Shea T."/>
            <person name="Shenoy N."/>
            <person name="Sisk P."/>
            <person name="Stolte C."/>
            <person name="Sykes S."/>
            <person name="Walk T."/>
            <person name="White J."/>
            <person name="Yandava C."/>
            <person name="Allison M.J."/>
            <person name="Lander E."/>
            <person name="Nusbaum C."/>
            <person name="Galagan J."/>
            <person name="Birren B."/>
        </authorList>
    </citation>
    <scope>NUCLEOTIDE SEQUENCE [LARGE SCALE GENOMIC DNA]</scope>
    <source>
        <strain evidence="2 3">OXCC13</strain>
    </source>
</reference>
<name>C3X7W7_OXAFO</name>
<evidence type="ECO:0000313" key="2">
    <source>
        <dbReference type="EMBL" id="EEO29293.1"/>
    </source>
</evidence>